<organism evidence="6 7">
    <name type="scientific">Dokdonia ponticola</name>
    <dbReference type="NCBI Taxonomy" id="2041041"/>
    <lineage>
        <taxon>Bacteria</taxon>
        <taxon>Pseudomonadati</taxon>
        <taxon>Bacteroidota</taxon>
        <taxon>Flavobacteriia</taxon>
        <taxon>Flavobacteriales</taxon>
        <taxon>Flavobacteriaceae</taxon>
        <taxon>Dokdonia</taxon>
    </lineage>
</organism>
<dbReference type="InterPro" id="IPR018060">
    <property type="entry name" value="HTH_AraC"/>
</dbReference>
<evidence type="ECO:0000256" key="4">
    <source>
        <dbReference type="SAM" id="Phobius"/>
    </source>
</evidence>
<dbReference type="Gene3D" id="1.25.40.10">
    <property type="entry name" value="Tetratricopeptide repeat domain"/>
    <property type="match status" value="2"/>
</dbReference>
<dbReference type="InterPro" id="IPR019734">
    <property type="entry name" value="TPR_rpt"/>
</dbReference>
<dbReference type="PROSITE" id="PS01124">
    <property type="entry name" value="HTH_ARAC_FAMILY_2"/>
    <property type="match status" value="1"/>
</dbReference>
<feature type="transmembrane region" description="Helical" evidence="4">
    <location>
        <begin position="378"/>
        <end position="399"/>
    </location>
</feature>
<dbReference type="PANTHER" id="PTHR43280">
    <property type="entry name" value="ARAC-FAMILY TRANSCRIPTIONAL REGULATOR"/>
    <property type="match status" value="1"/>
</dbReference>
<dbReference type="SMART" id="SM00342">
    <property type="entry name" value="HTH_ARAC"/>
    <property type="match status" value="1"/>
</dbReference>
<evidence type="ECO:0000313" key="6">
    <source>
        <dbReference type="EMBL" id="MFC4635876.1"/>
    </source>
</evidence>
<keyword evidence="2" id="KW-0238">DNA-binding</keyword>
<dbReference type="Pfam" id="PF12833">
    <property type="entry name" value="HTH_18"/>
    <property type="match status" value="1"/>
</dbReference>
<evidence type="ECO:0000259" key="5">
    <source>
        <dbReference type="PROSITE" id="PS01124"/>
    </source>
</evidence>
<dbReference type="InterPro" id="IPR011990">
    <property type="entry name" value="TPR-like_helical_dom_sf"/>
</dbReference>
<dbReference type="SUPFAM" id="SSF48452">
    <property type="entry name" value="TPR-like"/>
    <property type="match status" value="2"/>
</dbReference>
<name>A0ABV9I0D9_9FLAO</name>
<keyword evidence="4" id="KW-1133">Transmembrane helix</keyword>
<evidence type="ECO:0000256" key="2">
    <source>
        <dbReference type="ARBA" id="ARBA00023125"/>
    </source>
</evidence>
<sequence length="557" mass="65319">MLIILVLSTENTLFAQESDLDDLSKKTTTELLQEVLEITPEKHTIYEQELLKRSIDDAEKIDFYTEVGRAFIVQGNYELSDYYLRKGIAYAERVQDSQKLSRLYTLLGNSKLMTWHNQEALDAYYKALEFTTKQEGIDDRVVIIQPNIAIIRRRMKQLDQALDACNEALAIIPYTAFNNQHDHVNLLTIVSEVHLDLQHYDTVLKYVNQGLSMSNELDYKRGLIDLYTKKGAVYFYKKDYEQSLQYLKTADRIYRESSINNKTFVININYFLANCYVEKKEYQKAINQLQLITGITDTDERKNYTRLINAYKLMAASYESIGDDKNSSDWYRKYGELYKKYQDSKDELVNTIYEKDTSILGKQIETLEDQKARQKRTALYFLILLIAVSGLCIFIVYWYKRKQRSNKASFDKLLEKVNELEKSSKQKSKPKEPSRELIIDDQKVIEVLKGLKRLEQQEFFLHTDCSLRTMAKKVKTNATYLSKIINTHKGVSYNDYINNLRIDYAVNRIKSDKKFRSFSIKSIATELGYKSDYSFAKHFKSKTGINPSYYIKRIEEI</sequence>
<gene>
    <name evidence="6" type="ORF">ACFO3O_18340</name>
</gene>
<evidence type="ECO:0000256" key="3">
    <source>
        <dbReference type="ARBA" id="ARBA00023163"/>
    </source>
</evidence>
<proteinExistence type="predicted"/>
<dbReference type="Gene3D" id="1.10.10.60">
    <property type="entry name" value="Homeodomain-like"/>
    <property type="match status" value="2"/>
</dbReference>
<protein>
    <submittedName>
        <fullName evidence="6">Helix-turn-helix domain-containing protein</fullName>
    </submittedName>
</protein>
<comment type="caution">
    <text evidence="6">The sequence shown here is derived from an EMBL/GenBank/DDBJ whole genome shotgun (WGS) entry which is preliminary data.</text>
</comment>
<dbReference type="InterPro" id="IPR009057">
    <property type="entry name" value="Homeodomain-like_sf"/>
</dbReference>
<keyword evidence="4" id="KW-0472">Membrane</keyword>
<evidence type="ECO:0000256" key="1">
    <source>
        <dbReference type="ARBA" id="ARBA00023015"/>
    </source>
</evidence>
<keyword evidence="3" id="KW-0804">Transcription</keyword>
<keyword evidence="4" id="KW-0812">Transmembrane</keyword>
<dbReference type="SMART" id="SM00028">
    <property type="entry name" value="TPR"/>
    <property type="match status" value="6"/>
</dbReference>
<accession>A0ABV9I0D9</accession>
<evidence type="ECO:0000313" key="7">
    <source>
        <dbReference type="Proteomes" id="UP001596043"/>
    </source>
</evidence>
<dbReference type="EMBL" id="JBHSFV010000013">
    <property type="protein sequence ID" value="MFC4635876.1"/>
    <property type="molecule type" value="Genomic_DNA"/>
</dbReference>
<keyword evidence="7" id="KW-1185">Reference proteome</keyword>
<dbReference type="SUPFAM" id="SSF46689">
    <property type="entry name" value="Homeodomain-like"/>
    <property type="match status" value="1"/>
</dbReference>
<feature type="domain" description="HTH araC/xylS-type" evidence="5">
    <location>
        <begin position="466"/>
        <end position="553"/>
    </location>
</feature>
<reference evidence="7" key="1">
    <citation type="journal article" date="2019" name="Int. J. Syst. Evol. Microbiol.">
        <title>The Global Catalogue of Microorganisms (GCM) 10K type strain sequencing project: providing services to taxonomists for standard genome sequencing and annotation.</title>
        <authorList>
            <consortium name="The Broad Institute Genomics Platform"/>
            <consortium name="The Broad Institute Genome Sequencing Center for Infectious Disease"/>
            <person name="Wu L."/>
            <person name="Ma J."/>
        </authorList>
    </citation>
    <scope>NUCLEOTIDE SEQUENCE [LARGE SCALE GENOMIC DNA]</scope>
    <source>
        <strain evidence="7">YJ-61-S</strain>
    </source>
</reference>
<dbReference type="RefSeq" id="WP_379981528.1">
    <property type="nucleotide sequence ID" value="NZ_JBHSFV010000013.1"/>
</dbReference>
<dbReference type="PANTHER" id="PTHR43280:SF2">
    <property type="entry name" value="HTH-TYPE TRANSCRIPTIONAL REGULATOR EXSA"/>
    <property type="match status" value="1"/>
</dbReference>
<dbReference type="Proteomes" id="UP001596043">
    <property type="component" value="Unassembled WGS sequence"/>
</dbReference>
<keyword evidence="1" id="KW-0805">Transcription regulation</keyword>